<evidence type="ECO:0000313" key="2">
    <source>
        <dbReference type="Proteomes" id="UP000188637"/>
    </source>
</evidence>
<sequence length="335" mass="37020">MKYFYFILVILLVGCSNEDRSITNHDVVQDTNSVVKDNSYISETDFIYDTVVTIQIYDNKDMDILNEAFELCHKYENKFSRTIPNSEISRINSAKGEPIVVSDDTIELLKLGIYYSKLSDGVFDITIAPVSILWNFTENKDIPLNIETALNNVDFNSILIKGNTVTLTNHDAMIDLGGIAKGFIADKIKEFLKSKGVTNAIINLGGNILLIGNKPDGSDFNIGIQKPFSPVGTVITTCSINDSSLVTSGVYERYFEVDGKIYHHIIDPSTGYPVETDLYGVTIVSKSSAAGDALSTICLAKGLDESLKFLERVANEQGVIQAIFITDNMDIVYFP</sequence>
<accession>A0ACC8XJF1</accession>
<comment type="caution">
    <text evidence="1">The sequence shown here is derived from an EMBL/GenBank/DDBJ whole genome shotgun (WGS) entry which is preliminary data.</text>
</comment>
<proteinExistence type="predicted"/>
<reference evidence="1" key="1">
    <citation type="submission" date="2016-08" db="EMBL/GenBank/DDBJ databases">
        <authorList>
            <person name="Ngugi D.K."/>
            <person name="Miyake S."/>
            <person name="Stingl U."/>
        </authorList>
    </citation>
    <scope>NUCLEOTIDE SEQUENCE</scope>
    <source>
        <strain evidence="1">SCG-D08WGA-EpuloA1</strain>
    </source>
</reference>
<keyword evidence="2" id="KW-1185">Reference proteome</keyword>
<organism evidence="1 2">
    <name type="scientific">Candidatus Epulonipiscium fishelsonii</name>
    <dbReference type="NCBI Taxonomy" id="77094"/>
    <lineage>
        <taxon>Bacteria</taxon>
        <taxon>Bacillati</taxon>
        <taxon>Bacillota</taxon>
        <taxon>Clostridia</taxon>
        <taxon>Lachnospirales</taxon>
        <taxon>Lachnospiraceae</taxon>
        <taxon>Candidatus Epulonipiscium</taxon>
    </lineage>
</organism>
<name>A0ACC8XJF1_9FIRM</name>
<dbReference type="Proteomes" id="UP000188637">
    <property type="component" value="Unassembled WGS sequence"/>
</dbReference>
<protein>
    <submittedName>
        <fullName evidence="1">Uncharacterized protein</fullName>
    </submittedName>
</protein>
<gene>
    <name evidence="1" type="ORF">AN640_00685</name>
</gene>
<evidence type="ECO:0000313" key="1">
    <source>
        <dbReference type="EMBL" id="ONI46577.1"/>
    </source>
</evidence>
<dbReference type="EMBL" id="LJHD01000002">
    <property type="protein sequence ID" value="ONI46577.1"/>
    <property type="molecule type" value="Genomic_DNA"/>
</dbReference>